<feature type="transmembrane region" description="Helical" evidence="1">
    <location>
        <begin position="364"/>
        <end position="386"/>
    </location>
</feature>
<evidence type="ECO:0000313" key="2">
    <source>
        <dbReference type="EMBL" id="MVT74573.1"/>
    </source>
</evidence>
<evidence type="ECO:0000256" key="1">
    <source>
        <dbReference type="SAM" id="Phobius"/>
    </source>
</evidence>
<feature type="transmembrane region" description="Helical" evidence="1">
    <location>
        <begin position="398"/>
        <end position="418"/>
    </location>
</feature>
<organism evidence="2 3">
    <name type="scientific">Bradyrhizobium cajani</name>
    <dbReference type="NCBI Taxonomy" id="1928661"/>
    <lineage>
        <taxon>Bacteria</taxon>
        <taxon>Pseudomonadati</taxon>
        <taxon>Pseudomonadota</taxon>
        <taxon>Alphaproteobacteria</taxon>
        <taxon>Hyphomicrobiales</taxon>
        <taxon>Nitrobacteraceae</taxon>
        <taxon>Bradyrhizobium</taxon>
    </lineage>
</organism>
<accession>A0A844T629</accession>
<evidence type="ECO:0008006" key="4">
    <source>
        <dbReference type="Google" id="ProtNLM"/>
    </source>
</evidence>
<evidence type="ECO:0000313" key="3">
    <source>
        <dbReference type="Proteomes" id="UP000449969"/>
    </source>
</evidence>
<feature type="transmembrane region" description="Helical" evidence="1">
    <location>
        <begin position="133"/>
        <end position="152"/>
    </location>
</feature>
<keyword evidence="1" id="KW-1133">Transmembrane helix</keyword>
<reference evidence="2 3" key="1">
    <citation type="submission" date="2019-12" db="EMBL/GenBank/DDBJ databases">
        <title>Draft genome sequences Bradyrhizobium cajani AMBPC1010, Bradyrhizobium pachyrhizi AMBPC1040 and Bradyrhizobium yuanmingense ALSPC3051, three plant growth promoting strains isolated from nodules of Cajanus cajan L. in Dominican Republic.</title>
        <authorList>
            <person name="Flores-Felix J.D."/>
            <person name="Araujo J."/>
            <person name="Diaz-Alcantara C."/>
            <person name="Gonzalez-Andres F."/>
            <person name="Velazquez E."/>
        </authorList>
    </citation>
    <scope>NUCLEOTIDE SEQUENCE [LARGE SCALE GENOMIC DNA]</scope>
    <source>
        <strain evidence="2 3">1010</strain>
    </source>
</reference>
<feature type="transmembrane region" description="Helical" evidence="1">
    <location>
        <begin position="30"/>
        <end position="49"/>
    </location>
</feature>
<gene>
    <name evidence="2" type="ORF">GPL20_16270</name>
</gene>
<feature type="transmembrane region" description="Helical" evidence="1">
    <location>
        <begin position="181"/>
        <end position="205"/>
    </location>
</feature>
<name>A0A844T629_9BRAD</name>
<comment type="caution">
    <text evidence="2">The sequence shown here is derived from an EMBL/GenBank/DDBJ whole genome shotgun (WGS) entry which is preliminary data.</text>
</comment>
<keyword evidence="1" id="KW-0472">Membrane</keyword>
<feature type="transmembrane region" description="Helical" evidence="1">
    <location>
        <begin position="424"/>
        <end position="442"/>
    </location>
</feature>
<dbReference type="Proteomes" id="UP000449969">
    <property type="component" value="Unassembled WGS sequence"/>
</dbReference>
<dbReference type="EMBL" id="WQNE01000012">
    <property type="protein sequence ID" value="MVT74573.1"/>
    <property type="molecule type" value="Genomic_DNA"/>
</dbReference>
<proteinExistence type="predicted"/>
<keyword evidence="3" id="KW-1185">Reference proteome</keyword>
<feature type="transmembrane region" description="Helical" evidence="1">
    <location>
        <begin position="212"/>
        <end position="233"/>
    </location>
</feature>
<feature type="transmembrane region" description="Helical" evidence="1">
    <location>
        <begin position="301"/>
        <end position="317"/>
    </location>
</feature>
<dbReference type="AlphaFoldDB" id="A0A844T629"/>
<feature type="transmembrane region" description="Helical" evidence="1">
    <location>
        <begin position="106"/>
        <end position="127"/>
    </location>
</feature>
<sequence>MTRDTIAIGTRHGPDRCVNPDEALPTSSPLAIALMLVCGLVGFALRYLAREHTNDDAFQFLIPWYTFARDHGVGALGEAFTNYTPFYSYLLLIAARFDWLGQPLSLVKAISVVFEFGCAAVVAQMVWRATKMPLRASMAFCAVWLAPTVIFNGAMWGQSDSIWTFFTLVSVALFMRDRNGILPFAVAFSVKAQSIFLGPFVLGMILRRRIHVAWLAAIPAVYLVLAIPVLVAGRSLGSVSSVYMDQVNTFDRLFISAANIWIFAAGTPYAIGVAVGVALATASGLALSIFIARSKRTGPEFILLVACVSLMLMPYLLPKMHERYFYAFELASIALSCINPRYLPFAIIAQIDGVLSYLAFDAGMAMSLPPAALCNTILALYLVLDLKRGERGFRFPKLAWLGFAVAIAGLFSHLAFAGSDSNVSLAYLLATGLAAAMTLRLIKESQRSTAGEPDRSR</sequence>
<feature type="transmembrane region" description="Helical" evidence="1">
    <location>
        <begin position="253"/>
        <end position="280"/>
    </location>
</feature>
<keyword evidence="1" id="KW-0812">Transmembrane</keyword>
<protein>
    <recommendedName>
        <fullName evidence="4">DUF2029 domain-containing protein</fullName>
    </recommendedName>
</protein>